<gene>
    <name evidence="1" type="ORF">ACFP1Z_29065</name>
</gene>
<organism evidence="1 2">
    <name type="scientific">Streptomyces gamaensis</name>
    <dbReference type="NCBI Taxonomy" id="1763542"/>
    <lineage>
        <taxon>Bacteria</taxon>
        <taxon>Bacillati</taxon>
        <taxon>Actinomycetota</taxon>
        <taxon>Actinomycetes</taxon>
        <taxon>Kitasatosporales</taxon>
        <taxon>Streptomycetaceae</taxon>
        <taxon>Streptomyces</taxon>
    </lineage>
</organism>
<proteinExistence type="predicted"/>
<keyword evidence="2" id="KW-1185">Reference proteome</keyword>
<sequence length="281" mass="31960">MNPTLTGTPAITSLLATVTRSDIRRDPFPHIVVRDALPRELYDALSTTMPTAEYIAERIGKPITSNERYNYMSELVLHDGTMAQVWKDFVTHHSSPAFYRQFLDLFEDDLLANLPTARERTGPLRELRAGRRHRDTFATHDILLDCTAVINSAVTGRPSAYRGPHVDKPYKLFGGLFYMRLPEDDATGGDLVLYKYRTGAHTFHASASEYGDSRFDIDPQYVEEVTTVPYEANTLVMYPINRFALHGVSVRGLTRHQRRFVALVGDLQHPLFDLALRREHP</sequence>
<reference evidence="2" key="1">
    <citation type="journal article" date="2019" name="Int. J. Syst. Evol. Microbiol.">
        <title>The Global Catalogue of Microorganisms (GCM) 10K type strain sequencing project: providing services to taxonomists for standard genome sequencing and annotation.</title>
        <authorList>
            <consortium name="The Broad Institute Genomics Platform"/>
            <consortium name="The Broad Institute Genome Sequencing Center for Infectious Disease"/>
            <person name="Wu L."/>
            <person name="Ma J."/>
        </authorList>
    </citation>
    <scope>NUCLEOTIDE SEQUENCE [LARGE SCALE GENOMIC DNA]</scope>
    <source>
        <strain evidence="2">CGMCC 4.7304</strain>
    </source>
</reference>
<protein>
    <recommendedName>
        <fullName evidence="3">2OG-Fe(II) oxygenase</fullName>
    </recommendedName>
</protein>
<dbReference type="Gene3D" id="2.60.120.620">
    <property type="entry name" value="q2cbj1_9rhob like domain"/>
    <property type="match status" value="1"/>
</dbReference>
<evidence type="ECO:0000313" key="1">
    <source>
        <dbReference type="EMBL" id="MFC5724215.1"/>
    </source>
</evidence>
<comment type="caution">
    <text evidence="1">The sequence shown here is derived from an EMBL/GenBank/DDBJ whole genome shotgun (WGS) entry which is preliminary data.</text>
</comment>
<accession>A0ABW0ZCZ5</accession>
<dbReference type="Proteomes" id="UP001596083">
    <property type="component" value="Unassembled WGS sequence"/>
</dbReference>
<dbReference type="RefSeq" id="WP_390320669.1">
    <property type="nucleotide sequence ID" value="NZ_JBHSPB010000025.1"/>
</dbReference>
<evidence type="ECO:0008006" key="3">
    <source>
        <dbReference type="Google" id="ProtNLM"/>
    </source>
</evidence>
<name>A0ABW0ZCZ5_9ACTN</name>
<evidence type="ECO:0000313" key="2">
    <source>
        <dbReference type="Proteomes" id="UP001596083"/>
    </source>
</evidence>
<dbReference type="EMBL" id="JBHSPB010000025">
    <property type="protein sequence ID" value="MFC5724215.1"/>
    <property type="molecule type" value="Genomic_DNA"/>
</dbReference>